<dbReference type="EMBL" id="FR695866">
    <property type="protein sequence ID" value="CBX27669.1"/>
    <property type="molecule type" value="Genomic_DNA"/>
</dbReference>
<gene>
    <name evidence="2" type="ORF">N47_H24910</name>
</gene>
<dbReference type="Pfam" id="PF04264">
    <property type="entry name" value="YceI"/>
    <property type="match status" value="1"/>
</dbReference>
<sequence length="187" mass="21407">MSFVLFSNTVYAESLKWQIDPVHSRIYFDIKHIFATVRGQFDDISGTLVFDPNNINSSRCDMDVIVKSINTGIRQRDDHLLTNEFFSDEEYPVMKFKTTGVSQVNDKQFQLIGKLTIKDVTRDVVVPVNYLGEKDNPMNPGQLVRGFEGKFTIDRLQYHVGTGKYYKMGAIGKDVDIIITIEALRDK</sequence>
<name>E1YAS5_9BACT</name>
<dbReference type="SUPFAM" id="SSF101874">
    <property type="entry name" value="YceI-like"/>
    <property type="match status" value="1"/>
</dbReference>
<dbReference type="AlphaFoldDB" id="E1YAS5"/>
<dbReference type="InterPro" id="IPR036761">
    <property type="entry name" value="TTHA0802/YceI-like_sf"/>
</dbReference>
<dbReference type="PANTHER" id="PTHR34406:SF1">
    <property type="entry name" value="PROTEIN YCEI"/>
    <property type="match status" value="1"/>
</dbReference>
<dbReference type="PANTHER" id="PTHR34406">
    <property type="entry name" value="PROTEIN YCEI"/>
    <property type="match status" value="1"/>
</dbReference>
<reference evidence="2" key="1">
    <citation type="journal article" date="2011" name="Environ. Microbiol.">
        <title>Genomic insights into the metabolic potential of the polycyclic aromatic hydrocarbon degrading sulfate-reducing Deltaproteobacterium N47.</title>
        <authorList>
            <person name="Bergmann F."/>
            <person name="Selesi D."/>
            <person name="Weinmaier T."/>
            <person name="Tischler P."/>
            <person name="Rattei T."/>
            <person name="Meckenstock R.U."/>
        </authorList>
    </citation>
    <scope>NUCLEOTIDE SEQUENCE</scope>
</reference>
<protein>
    <recommendedName>
        <fullName evidence="1">Lipid/polyisoprenoid-binding YceI-like domain-containing protein</fullName>
    </recommendedName>
</protein>
<dbReference type="InterPro" id="IPR007372">
    <property type="entry name" value="Lipid/polyisoprenoid-bd_YceI"/>
</dbReference>
<proteinExistence type="predicted"/>
<organism evidence="2">
    <name type="scientific">uncultured Desulfobacterium sp</name>
    <dbReference type="NCBI Taxonomy" id="201089"/>
    <lineage>
        <taxon>Bacteria</taxon>
        <taxon>Pseudomonadati</taxon>
        <taxon>Thermodesulfobacteriota</taxon>
        <taxon>Desulfobacteria</taxon>
        <taxon>Desulfobacterales</taxon>
        <taxon>Desulfobacteriaceae</taxon>
        <taxon>Desulfobacterium</taxon>
        <taxon>environmental samples</taxon>
    </lineage>
</organism>
<dbReference type="SMART" id="SM00867">
    <property type="entry name" value="YceI"/>
    <property type="match status" value="1"/>
</dbReference>
<accession>E1YAS5</accession>
<evidence type="ECO:0000259" key="1">
    <source>
        <dbReference type="SMART" id="SM00867"/>
    </source>
</evidence>
<evidence type="ECO:0000313" key="2">
    <source>
        <dbReference type="EMBL" id="CBX27669.1"/>
    </source>
</evidence>
<dbReference type="Gene3D" id="2.40.128.110">
    <property type="entry name" value="Lipid/polyisoprenoid-binding, YceI-like"/>
    <property type="match status" value="1"/>
</dbReference>
<feature type="domain" description="Lipid/polyisoprenoid-binding YceI-like" evidence="1">
    <location>
        <begin position="16"/>
        <end position="184"/>
    </location>
</feature>